<feature type="compositionally biased region" description="Basic and acidic residues" evidence="2">
    <location>
        <begin position="182"/>
        <end position="195"/>
    </location>
</feature>
<dbReference type="AlphaFoldDB" id="A0A197JYX4"/>
<dbReference type="InterPro" id="IPR031358">
    <property type="entry name" value="Stealth_CR1"/>
</dbReference>
<accession>A0A197JYX4</accession>
<evidence type="ECO:0000256" key="2">
    <source>
        <dbReference type="SAM" id="MobiDB-lite"/>
    </source>
</evidence>
<feature type="region of interest" description="Disordered" evidence="2">
    <location>
        <begin position="179"/>
        <end position="205"/>
    </location>
</feature>
<dbReference type="PANTHER" id="PTHR24045:SF0">
    <property type="entry name" value="N-ACETYLGLUCOSAMINE-1-PHOSPHOTRANSFERASE SUBUNITS ALPHA_BETA"/>
    <property type="match status" value="1"/>
</dbReference>
<sequence>MDDGEEDPMYFPGETKFLLSMPDWIPDWLTNKTIHPSALWPPQQPSATSMDTESQIEVDNVAKGGYDDDNDQAKQQRELDQDQKHQKRPPILDIVYTWVNGSDPEWQYSKHIYETKEPILERFNAAKVESRMVGRFRDNGELKHSVRSAYKHGKDVIRKIHISTADVIEEGLWEIWKTGQQHKQEQEQEKGRGEAHPVPGGAETP</sequence>
<evidence type="ECO:0000313" key="4">
    <source>
        <dbReference type="EMBL" id="OAQ30148.1"/>
    </source>
</evidence>
<keyword evidence="5" id="KW-1185">Reference proteome</keyword>
<feature type="region of interest" description="Disordered" evidence="2">
    <location>
        <begin position="35"/>
        <end position="86"/>
    </location>
</feature>
<dbReference type="OrthoDB" id="263283at2759"/>
<evidence type="ECO:0000256" key="1">
    <source>
        <dbReference type="ARBA" id="ARBA00022679"/>
    </source>
</evidence>
<organism evidence="4 5">
    <name type="scientific">Linnemannia elongata AG-77</name>
    <dbReference type="NCBI Taxonomy" id="1314771"/>
    <lineage>
        <taxon>Eukaryota</taxon>
        <taxon>Fungi</taxon>
        <taxon>Fungi incertae sedis</taxon>
        <taxon>Mucoromycota</taxon>
        <taxon>Mortierellomycotina</taxon>
        <taxon>Mortierellomycetes</taxon>
        <taxon>Mortierellales</taxon>
        <taxon>Mortierellaceae</taxon>
        <taxon>Linnemannia</taxon>
    </lineage>
</organism>
<name>A0A197JYX4_9FUNG</name>
<feature type="compositionally biased region" description="Polar residues" evidence="2">
    <location>
        <begin position="45"/>
        <end position="57"/>
    </location>
</feature>
<proteinExistence type="predicted"/>
<gene>
    <name evidence="4" type="ORF">K457DRAFT_18502</name>
</gene>
<keyword evidence="1" id="KW-0808">Transferase</keyword>
<evidence type="ECO:0000259" key="3">
    <source>
        <dbReference type="Pfam" id="PF17101"/>
    </source>
</evidence>
<dbReference type="GO" id="GO:0016740">
    <property type="term" value="F:transferase activity"/>
    <property type="evidence" value="ECO:0007669"/>
    <property type="project" value="UniProtKB-KW"/>
</dbReference>
<dbReference type="Pfam" id="PF17101">
    <property type="entry name" value="Stealth_CR1"/>
    <property type="match status" value="1"/>
</dbReference>
<feature type="compositionally biased region" description="Basic and acidic residues" evidence="2">
    <location>
        <begin position="71"/>
        <end position="84"/>
    </location>
</feature>
<protein>
    <recommendedName>
        <fullName evidence="3">Stealth protein CR1 conserved region 1 domain-containing protein</fullName>
    </recommendedName>
</protein>
<evidence type="ECO:0000313" key="5">
    <source>
        <dbReference type="Proteomes" id="UP000078512"/>
    </source>
</evidence>
<dbReference type="EMBL" id="KV442037">
    <property type="protein sequence ID" value="OAQ30148.1"/>
    <property type="molecule type" value="Genomic_DNA"/>
</dbReference>
<dbReference type="InterPro" id="IPR047141">
    <property type="entry name" value="Stealth"/>
</dbReference>
<feature type="domain" description="Stealth protein CR1 conserved region 1" evidence="3">
    <location>
        <begin position="93"/>
        <end position="116"/>
    </location>
</feature>
<reference evidence="4 5" key="1">
    <citation type="submission" date="2016-05" db="EMBL/GenBank/DDBJ databases">
        <title>Genome sequencing reveals origins of a unique bacterial endosymbiosis in the earliest lineages of terrestrial Fungi.</title>
        <authorList>
            <consortium name="DOE Joint Genome Institute"/>
            <person name="Uehling J."/>
            <person name="Gryganskyi A."/>
            <person name="Hameed K."/>
            <person name="Tschaplinski T."/>
            <person name="Misztal P."/>
            <person name="Wu S."/>
            <person name="Desiro A."/>
            <person name="Vande Pol N."/>
            <person name="Du Z.-Y."/>
            <person name="Zienkiewicz A."/>
            <person name="Zienkiewicz K."/>
            <person name="Morin E."/>
            <person name="Tisserant E."/>
            <person name="Splivallo R."/>
            <person name="Hainaut M."/>
            <person name="Henrissat B."/>
            <person name="Ohm R."/>
            <person name="Kuo A."/>
            <person name="Yan J."/>
            <person name="Lipzen A."/>
            <person name="Nolan M."/>
            <person name="Labutti K."/>
            <person name="Barry K."/>
            <person name="Goldstein A."/>
            <person name="Labbe J."/>
            <person name="Schadt C."/>
            <person name="Tuskan G."/>
            <person name="Grigoriev I."/>
            <person name="Martin F."/>
            <person name="Vilgalys R."/>
            <person name="Bonito G."/>
        </authorList>
    </citation>
    <scope>NUCLEOTIDE SEQUENCE [LARGE SCALE GENOMIC DNA]</scope>
    <source>
        <strain evidence="4 5">AG-77</strain>
    </source>
</reference>
<dbReference type="GO" id="GO:0005794">
    <property type="term" value="C:Golgi apparatus"/>
    <property type="evidence" value="ECO:0007669"/>
    <property type="project" value="TreeGrafter"/>
</dbReference>
<dbReference type="PANTHER" id="PTHR24045">
    <property type="match status" value="1"/>
</dbReference>
<dbReference type="Proteomes" id="UP000078512">
    <property type="component" value="Unassembled WGS sequence"/>
</dbReference>